<keyword evidence="4" id="KW-1185">Reference proteome</keyword>
<keyword evidence="1" id="KW-0677">Repeat</keyword>
<name>A0A9W8MDP1_9AGAR</name>
<protein>
    <recommendedName>
        <fullName evidence="2">Nephrocystin 3-like N-terminal domain-containing protein</fullName>
    </recommendedName>
</protein>
<feature type="non-terminal residue" evidence="3">
    <location>
        <position position="524"/>
    </location>
</feature>
<dbReference type="Proteomes" id="UP001140091">
    <property type="component" value="Unassembled WGS sequence"/>
</dbReference>
<sequence length="524" mass="59686">MADSPSASYTPTCHPGTREVVSTDIMTWARDPKATPILWLSGPAGAGKSCIQRKIVQLCTDEGLYVACFFFSVKESETSSETRFIATLAAQLAENIPGLKWYIERAIKRDHRIFTKSLDLQAEGLIIRPLQALEDSMSNRLERLWRKTLTTFASQGDPKTRVGVIVIDGLDECADEKEQAHILHLVNVLANHSVFPFRFVIASRPEYAIRTAFSSPSLSAHTRVLRLERYEADGDIRRFMKAEFCRLRSNHPASKAIPVDWPSAKDETALVIKSSGQFVFISTVMKHLSNPRRNPVLELQHILDYRPSESNTNPFAELDALYNRILCQPGIDIRLLKSILHAIIRSIVPFKSTEEIDAILDLAPGHYQSCWPQDFLTGRPDAFQGRFFLYLAMSHSCCVREWSLFDTESIRHAIPSLTEEWFIQLFLSIGKPPSTSDIPFHKALRLFFVKYHSFHCTSRDSCFRQCKRLRFIHKTIRVTGEESEVVDEEFWLGVSLESDQTIKRKMVEDWLNEADSIGDYSPPA</sequence>
<organism evidence="3 4">
    <name type="scientific">Candolleomyces eurysporus</name>
    <dbReference type="NCBI Taxonomy" id="2828524"/>
    <lineage>
        <taxon>Eukaryota</taxon>
        <taxon>Fungi</taxon>
        <taxon>Dikarya</taxon>
        <taxon>Basidiomycota</taxon>
        <taxon>Agaricomycotina</taxon>
        <taxon>Agaricomycetes</taxon>
        <taxon>Agaricomycetidae</taxon>
        <taxon>Agaricales</taxon>
        <taxon>Agaricineae</taxon>
        <taxon>Psathyrellaceae</taxon>
        <taxon>Candolleomyces</taxon>
    </lineage>
</organism>
<feature type="domain" description="Nephrocystin 3-like N-terminal" evidence="2">
    <location>
        <begin position="24"/>
        <end position="126"/>
    </location>
</feature>
<dbReference type="SUPFAM" id="SSF52540">
    <property type="entry name" value="P-loop containing nucleoside triphosphate hydrolases"/>
    <property type="match status" value="1"/>
</dbReference>
<reference evidence="3" key="1">
    <citation type="submission" date="2022-06" db="EMBL/GenBank/DDBJ databases">
        <title>Genome Sequence of Candolleomyces eurysporus.</title>
        <authorList>
            <person name="Buettner E."/>
        </authorList>
    </citation>
    <scope>NUCLEOTIDE SEQUENCE</scope>
    <source>
        <strain evidence="3">VTCC 930004</strain>
    </source>
</reference>
<dbReference type="InterPro" id="IPR027417">
    <property type="entry name" value="P-loop_NTPase"/>
</dbReference>
<dbReference type="OrthoDB" id="3269932at2759"/>
<accession>A0A9W8MDP1</accession>
<dbReference type="PANTHER" id="PTHR10039">
    <property type="entry name" value="AMELOGENIN"/>
    <property type="match status" value="1"/>
</dbReference>
<evidence type="ECO:0000313" key="4">
    <source>
        <dbReference type="Proteomes" id="UP001140091"/>
    </source>
</evidence>
<proteinExistence type="predicted"/>
<evidence type="ECO:0000259" key="2">
    <source>
        <dbReference type="Pfam" id="PF24883"/>
    </source>
</evidence>
<evidence type="ECO:0000256" key="1">
    <source>
        <dbReference type="ARBA" id="ARBA00022737"/>
    </source>
</evidence>
<evidence type="ECO:0000313" key="3">
    <source>
        <dbReference type="EMBL" id="KAJ2924849.1"/>
    </source>
</evidence>
<dbReference type="Pfam" id="PF24883">
    <property type="entry name" value="NPHP3_N"/>
    <property type="match status" value="2"/>
</dbReference>
<gene>
    <name evidence="3" type="ORF">H1R20_g12235</name>
</gene>
<dbReference type="AlphaFoldDB" id="A0A9W8MDP1"/>
<feature type="domain" description="Nephrocystin 3-like N-terminal" evidence="2">
    <location>
        <begin position="137"/>
        <end position="204"/>
    </location>
</feature>
<dbReference type="EMBL" id="JANBPK010001202">
    <property type="protein sequence ID" value="KAJ2924849.1"/>
    <property type="molecule type" value="Genomic_DNA"/>
</dbReference>
<comment type="caution">
    <text evidence="3">The sequence shown here is derived from an EMBL/GenBank/DDBJ whole genome shotgun (WGS) entry which is preliminary data.</text>
</comment>
<dbReference type="PANTHER" id="PTHR10039:SF14">
    <property type="entry name" value="NACHT DOMAIN-CONTAINING PROTEIN"/>
    <property type="match status" value="1"/>
</dbReference>
<dbReference type="Gene3D" id="3.40.50.300">
    <property type="entry name" value="P-loop containing nucleotide triphosphate hydrolases"/>
    <property type="match status" value="1"/>
</dbReference>
<dbReference type="InterPro" id="IPR056884">
    <property type="entry name" value="NPHP3-like_N"/>
</dbReference>